<gene>
    <name evidence="2" type="ORF">RIL96_07525</name>
</gene>
<protein>
    <submittedName>
        <fullName evidence="2">Uncharacterized protein</fullName>
    </submittedName>
</protein>
<evidence type="ECO:0000313" key="2">
    <source>
        <dbReference type="EMBL" id="MDR8019416.1"/>
    </source>
</evidence>
<dbReference type="Proteomes" id="UP001251870">
    <property type="component" value="Unassembled WGS sequence"/>
</dbReference>
<keyword evidence="1" id="KW-0812">Transmembrane</keyword>
<name>A0ABU2DSN3_9MICC</name>
<keyword evidence="1" id="KW-1133">Transmembrane helix</keyword>
<dbReference type="EMBL" id="JAVKGR010000007">
    <property type="protein sequence ID" value="MDR8019416.1"/>
    <property type="molecule type" value="Genomic_DNA"/>
</dbReference>
<sequence>MADFLSGDWSVFHLLAWLAATVVLPALLWAWVAALNYRGAQQMKYRKNIKEMLNE</sequence>
<accession>A0ABU2DSN3</accession>
<reference evidence="2 3" key="1">
    <citation type="submission" date="2023-09" db="EMBL/GenBank/DDBJ databases">
        <title>Description of three actinobacteria isolated from air of manufacturing shop in a pharmaceutical factory.</title>
        <authorList>
            <person name="Zhang D.-F."/>
        </authorList>
    </citation>
    <scope>NUCLEOTIDE SEQUENCE [LARGE SCALE GENOMIC DNA]</scope>
    <source>
        <strain evidence="2 3">LY-0111</strain>
    </source>
</reference>
<keyword evidence="1" id="KW-0472">Membrane</keyword>
<evidence type="ECO:0000256" key="1">
    <source>
        <dbReference type="SAM" id="Phobius"/>
    </source>
</evidence>
<comment type="caution">
    <text evidence="2">The sequence shown here is derived from an EMBL/GenBank/DDBJ whole genome shotgun (WGS) entry which is preliminary data.</text>
</comment>
<feature type="transmembrane region" description="Helical" evidence="1">
    <location>
        <begin position="12"/>
        <end position="37"/>
    </location>
</feature>
<proteinExistence type="predicted"/>
<dbReference type="RefSeq" id="WP_310548406.1">
    <property type="nucleotide sequence ID" value="NZ_JAVKGR010000007.1"/>
</dbReference>
<organism evidence="2 3">
    <name type="scientific">Nesterenkonia aerolata</name>
    <dbReference type="NCBI Taxonomy" id="3074079"/>
    <lineage>
        <taxon>Bacteria</taxon>
        <taxon>Bacillati</taxon>
        <taxon>Actinomycetota</taxon>
        <taxon>Actinomycetes</taxon>
        <taxon>Micrococcales</taxon>
        <taxon>Micrococcaceae</taxon>
        <taxon>Nesterenkonia</taxon>
    </lineage>
</organism>
<keyword evidence="3" id="KW-1185">Reference proteome</keyword>
<evidence type="ECO:0000313" key="3">
    <source>
        <dbReference type="Proteomes" id="UP001251870"/>
    </source>
</evidence>